<protein>
    <submittedName>
        <fullName evidence="2">Uncharacterized protein</fullName>
    </submittedName>
</protein>
<sequence>MGEWEGIRHGGGTMKREEDGGDDSHEASFPILSVPCNGLASENRHVDKYTRYSPVREIKDSNRDKRSPLEEKESLKSEGKSKDRTGKQANGGGEEGKEEVSAHKGLSPTFSPLREHAFMWIRPVDQGQTNSPGTPNKASGFNAISLEAVKKIHGVQCKSHSSPRGTYTALRDKDDENNRSNLGQVGLNHDGP</sequence>
<feature type="compositionally biased region" description="Basic and acidic residues" evidence="1">
    <location>
        <begin position="1"/>
        <end position="26"/>
    </location>
</feature>
<reference evidence="3" key="1">
    <citation type="journal article" date="2018" name="Nat. Microbiol.">
        <title>Leveraging single-cell genomics to expand the fungal tree of life.</title>
        <authorList>
            <person name="Ahrendt S.R."/>
            <person name="Quandt C.A."/>
            <person name="Ciobanu D."/>
            <person name="Clum A."/>
            <person name="Salamov A."/>
            <person name="Andreopoulos B."/>
            <person name="Cheng J.F."/>
            <person name="Woyke T."/>
            <person name="Pelin A."/>
            <person name="Henrissat B."/>
            <person name="Reynolds N.K."/>
            <person name="Benny G.L."/>
            <person name="Smith M.E."/>
            <person name="James T.Y."/>
            <person name="Grigoriev I.V."/>
        </authorList>
    </citation>
    <scope>NUCLEOTIDE SEQUENCE [LARGE SCALE GENOMIC DNA]</scope>
</reference>
<evidence type="ECO:0000256" key="1">
    <source>
        <dbReference type="SAM" id="MobiDB-lite"/>
    </source>
</evidence>
<evidence type="ECO:0000313" key="3">
    <source>
        <dbReference type="Proteomes" id="UP000267251"/>
    </source>
</evidence>
<gene>
    <name evidence="2" type="ORF">BJ684DRAFT_16988</name>
</gene>
<proteinExistence type="predicted"/>
<name>A0A4P9Y3Y0_9FUNG</name>
<dbReference type="EMBL" id="KZ988298">
    <property type="protein sequence ID" value="RKP12530.1"/>
    <property type="molecule type" value="Genomic_DNA"/>
</dbReference>
<feature type="compositionally biased region" description="Basic and acidic residues" evidence="1">
    <location>
        <begin position="42"/>
        <end position="86"/>
    </location>
</feature>
<dbReference type="AlphaFoldDB" id="A0A4P9Y3Y0"/>
<accession>A0A4P9Y3Y0</accession>
<organism evidence="2 3">
    <name type="scientific">Piptocephalis cylindrospora</name>
    <dbReference type="NCBI Taxonomy" id="1907219"/>
    <lineage>
        <taxon>Eukaryota</taxon>
        <taxon>Fungi</taxon>
        <taxon>Fungi incertae sedis</taxon>
        <taxon>Zoopagomycota</taxon>
        <taxon>Zoopagomycotina</taxon>
        <taxon>Zoopagomycetes</taxon>
        <taxon>Zoopagales</taxon>
        <taxon>Piptocephalidaceae</taxon>
        <taxon>Piptocephalis</taxon>
    </lineage>
</organism>
<feature type="compositionally biased region" description="Polar residues" evidence="1">
    <location>
        <begin position="126"/>
        <end position="139"/>
    </location>
</feature>
<evidence type="ECO:0000313" key="2">
    <source>
        <dbReference type="EMBL" id="RKP12530.1"/>
    </source>
</evidence>
<feature type="region of interest" description="Disordered" evidence="1">
    <location>
        <begin position="155"/>
        <end position="192"/>
    </location>
</feature>
<dbReference type="Proteomes" id="UP000267251">
    <property type="component" value="Unassembled WGS sequence"/>
</dbReference>
<keyword evidence="3" id="KW-1185">Reference proteome</keyword>
<feature type="region of interest" description="Disordered" evidence="1">
    <location>
        <begin position="1"/>
        <end position="139"/>
    </location>
</feature>